<evidence type="ECO:0000313" key="3">
    <source>
        <dbReference type="Proteomes" id="UP001460270"/>
    </source>
</evidence>
<protein>
    <submittedName>
        <fullName evidence="2">Uncharacterized protein</fullName>
    </submittedName>
</protein>
<dbReference type="EMBL" id="JBBPFD010000005">
    <property type="protein sequence ID" value="KAK7925077.1"/>
    <property type="molecule type" value="Genomic_DNA"/>
</dbReference>
<proteinExistence type="predicted"/>
<dbReference type="AlphaFoldDB" id="A0AAW0PI07"/>
<evidence type="ECO:0000313" key="2">
    <source>
        <dbReference type="EMBL" id="KAK7925077.1"/>
    </source>
</evidence>
<comment type="caution">
    <text evidence="2">The sequence shown here is derived from an EMBL/GenBank/DDBJ whole genome shotgun (WGS) entry which is preliminary data.</text>
</comment>
<reference evidence="3" key="1">
    <citation type="submission" date="2024-04" db="EMBL/GenBank/DDBJ databases">
        <title>Salinicola lusitanus LLJ914,a marine bacterium isolated from the Okinawa Trough.</title>
        <authorList>
            <person name="Li J."/>
        </authorList>
    </citation>
    <scope>NUCLEOTIDE SEQUENCE [LARGE SCALE GENOMIC DNA]</scope>
</reference>
<accession>A0AAW0PI07</accession>
<organism evidence="2 3">
    <name type="scientific">Mugilogobius chulae</name>
    <name type="common">yellowstripe goby</name>
    <dbReference type="NCBI Taxonomy" id="88201"/>
    <lineage>
        <taxon>Eukaryota</taxon>
        <taxon>Metazoa</taxon>
        <taxon>Chordata</taxon>
        <taxon>Craniata</taxon>
        <taxon>Vertebrata</taxon>
        <taxon>Euteleostomi</taxon>
        <taxon>Actinopterygii</taxon>
        <taxon>Neopterygii</taxon>
        <taxon>Teleostei</taxon>
        <taxon>Neoteleostei</taxon>
        <taxon>Acanthomorphata</taxon>
        <taxon>Gobiaria</taxon>
        <taxon>Gobiiformes</taxon>
        <taxon>Gobioidei</taxon>
        <taxon>Gobiidae</taxon>
        <taxon>Gobionellinae</taxon>
        <taxon>Mugilogobius</taxon>
    </lineage>
</organism>
<feature type="region of interest" description="Disordered" evidence="1">
    <location>
        <begin position="98"/>
        <end position="119"/>
    </location>
</feature>
<name>A0AAW0PI07_9GOBI</name>
<gene>
    <name evidence="2" type="ORF">WMY93_007387</name>
</gene>
<evidence type="ECO:0000256" key="1">
    <source>
        <dbReference type="SAM" id="MobiDB-lite"/>
    </source>
</evidence>
<keyword evidence="3" id="KW-1185">Reference proteome</keyword>
<feature type="compositionally biased region" description="Basic and acidic residues" evidence="1">
    <location>
        <begin position="107"/>
        <end position="119"/>
    </location>
</feature>
<dbReference type="Proteomes" id="UP001460270">
    <property type="component" value="Unassembled WGS sequence"/>
</dbReference>
<sequence>MSLSDEHYLELCPQTYMRPSLQTVEALHHWTTTETQQLTSSMQTDLGWSPDTCLLLSVPSMCRCLVSHSPSVTSGVPGLDKHAYDYFSLTGHCSGQTRGATVRRQQTHPDRTRLSPGSREEGLLTAGSLANCCCYCWCWCRLAVQPLLLTSASLPSSLSSLFPNLSRARMDAFSRAVFVVRAKVTEGRCESLENWRCLQASDGECFYIGDCRNFQRARESRGRQSRPRDVRSWRQKNGHMEDIIQRQKLSVVLVWAH</sequence>